<dbReference type="InterPro" id="IPR032675">
    <property type="entry name" value="LRR_dom_sf"/>
</dbReference>
<protein>
    <recommendedName>
        <fullName evidence="3">F-box domain-containing protein</fullName>
    </recommendedName>
</protein>
<gene>
    <name evidence="1" type="ORF">V5O48_009513</name>
</gene>
<evidence type="ECO:0000313" key="2">
    <source>
        <dbReference type="Proteomes" id="UP001465976"/>
    </source>
</evidence>
<proteinExistence type="predicted"/>
<dbReference type="EMBL" id="JBAHYK010000629">
    <property type="protein sequence ID" value="KAL0572444.1"/>
    <property type="molecule type" value="Genomic_DNA"/>
</dbReference>
<reference evidence="1 2" key="1">
    <citation type="submission" date="2024-02" db="EMBL/GenBank/DDBJ databases">
        <title>A draft genome for the cacao thread blight pathogen Marasmius crinis-equi.</title>
        <authorList>
            <person name="Cohen S.P."/>
            <person name="Baruah I.K."/>
            <person name="Amoako-Attah I."/>
            <person name="Bukari Y."/>
            <person name="Meinhardt L.W."/>
            <person name="Bailey B.A."/>
        </authorList>
    </citation>
    <scope>NUCLEOTIDE SEQUENCE [LARGE SCALE GENOMIC DNA]</scope>
    <source>
        <strain evidence="1 2">GH-76</strain>
    </source>
</reference>
<sequence length="424" mass="46956">MPWVLTQICQSWRNYVLSTPRLWSFISIRFASAGGGPGPEGYIQLQAKNHRLRLQLRRSSTHPLTIVTRFPDNSPFASPGDRALFLMCTHAARWRDIRIELNNTCAGDLSALRGLLPMLESLYITFLEEVLNQEVTAFEVAPRLTNLILSGKHCRGSTGTTVLRLPFPQITNFSWYDETSPSIRSSVGWRAQHEILSRLQNVEKCRVSLHTLSIDAHRIDVQDNAGQPFHVVTLPKLRELELIDNRGISGIDMMFSSIQAPSLTSLTISSSGRTRNPLVNLLSFTNSLLNLSIHDVEMSPLEFGAVLLGLASLTDLSFGVGGGITNSYLGLFRETDDGIGGFSAVPKMQNLTLVEITGAVSSYSEDVLLDMLGARRRKGTTQAFKWRLLSVELGLGVVTESARARLVELRAEGLRVRLPVEELS</sequence>
<evidence type="ECO:0008006" key="3">
    <source>
        <dbReference type="Google" id="ProtNLM"/>
    </source>
</evidence>
<dbReference type="Gene3D" id="3.80.10.10">
    <property type="entry name" value="Ribonuclease Inhibitor"/>
    <property type="match status" value="1"/>
</dbReference>
<keyword evidence="2" id="KW-1185">Reference proteome</keyword>
<dbReference type="SUPFAM" id="SSF52047">
    <property type="entry name" value="RNI-like"/>
    <property type="match status" value="1"/>
</dbReference>
<accession>A0ABR3FBH1</accession>
<comment type="caution">
    <text evidence="1">The sequence shown here is derived from an EMBL/GenBank/DDBJ whole genome shotgun (WGS) entry which is preliminary data.</text>
</comment>
<evidence type="ECO:0000313" key="1">
    <source>
        <dbReference type="EMBL" id="KAL0572444.1"/>
    </source>
</evidence>
<name>A0ABR3FBH1_9AGAR</name>
<dbReference type="Proteomes" id="UP001465976">
    <property type="component" value="Unassembled WGS sequence"/>
</dbReference>
<organism evidence="1 2">
    <name type="scientific">Marasmius crinis-equi</name>
    <dbReference type="NCBI Taxonomy" id="585013"/>
    <lineage>
        <taxon>Eukaryota</taxon>
        <taxon>Fungi</taxon>
        <taxon>Dikarya</taxon>
        <taxon>Basidiomycota</taxon>
        <taxon>Agaricomycotina</taxon>
        <taxon>Agaricomycetes</taxon>
        <taxon>Agaricomycetidae</taxon>
        <taxon>Agaricales</taxon>
        <taxon>Marasmiineae</taxon>
        <taxon>Marasmiaceae</taxon>
        <taxon>Marasmius</taxon>
    </lineage>
</organism>